<sequence length="87" mass="9488">MISDVPDLAGVPPSKAVRVSLIKACFSRSNDFCRINSADTLSPLSSTFIVHFVALAHSSSLSIFSTTKRNPDFKLTSKYFFFAPATI</sequence>
<name>A0A8C6ML95_NOTFU</name>
<accession>A0A8C6ML95</accession>
<reference evidence="1" key="1">
    <citation type="submission" date="2025-08" db="UniProtKB">
        <authorList>
            <consortium name="Ensembl"/>
        </authorList>
    </citation>
    <scope>IDENTIFICATION</scope>
</reference>
<dbReference type="Proteomes" id="UP000694548">
    <property type="component" value="Unassembled WGS sequence"/>
</dbReference>
<evidence type="ECO:0000313" key="2">
    <source>
        <dbReference type="Proteomes" id="UP000694548"/>
    </source>
</evidence>
<protein>
    <submittedName>
        <fullName evidence="1">Uncharacterized protein</fullName>
    </submittedName>
</protein>
<reference evidence="1" key="2">
    <citation type="submission" date="2025-09" db="UniProtKB">
        <authorList>
            <consortium name="Ensembl"/>
        </authorList>
    </citation>
    <scope>IDENTIFICATION</scope>
</reference>
<organism evidence="1 2">
    <name type="scientific">Nothobranchius furzeri</name>
    <name type="common">Turquoise killifish</name>
    <dbReference type="NCBI Taxonomy" id="105023"/>
    <lineage>
        <taxon>Eukaryota</taxon>
        <taxon>Metazoa</taxon>
        <taxon>Chordata</taxon>
        <taxon>Craniata</taxon>
        <taxon>Vertebrata</taxon>
        <taxon>Euteleostomi</taxon>
        <taxon>Actinopterygii</taxon>
        <taxon>Neopterygii</taxon>
        <taxon>Teleostei</taxon>
        <taxon>Neoteleostei</taxon>
        <taxon>Acanthomorphata</taxon>
        <taxon>Ovalentaria</taxon>
        <taxon>Atherinomorphae</taxon>
        <taxon>Cyprinodontiformes</taxon>
        <taxon>Nothobranchiidae</taxon>
        <taxon>Nothobranchius</taxon>
    </lineage>
</organism>
<dbReference type="Ensembl" id="ENSNFUT00015037395.1">
    <property type="protein sequence ID" value="ENSNFUP00015035813.1"/>
    <property type="gene ID" value="ENSNFUG00015017369.1"/>
</dbReference>
<dbReference type="GeneTree" id="ENSGT01130000278823"/>
<evidence type="ECO:0000313" key="1">
    <source>
        <dbReference type="Ensembl" id="ENSNFUP00015035813.1"/>
    </source>
</evidence>
<keyword evidence="2" id="KW-1185">Reference proteome</keyword>
<dbReference type="AlphaFoldDB" id="A0A8C6ML95"/>
<proteinExistence type="predicted"/>